<evidence type="ECO:0000313" key="1">
    <source>
        <dbReference type="EMBL" id="KKM90566.1"/>
    </source>
</evidence>
<sequence length="321" mass="36926">MKTKNMLFAVLFLSISAVFGQKKTNGKIYMEHPAINVVEDFVKASVAGDTVKLASYMADDFKSYNGTSNDPMGQSTDKSGFFRSVMLYHDQLDYFSMEAFPGSYPDALEYKDEQQNDGTTVLTWNQIKGVHKDTGVKIDAAAHRQYDLTKDNKIIRIITYSNGRVLDEIGSSFSNRTNGTIYNHHDNINTVRKMMYAFEKGDLEKAYSFYDEEARFGDLNSFKTRGISLADQKALDKKILEEFEIKNIEMTGYPDYLEYEMDNGRVVQSWWNYHLIRKSDKMAIELPVFYINDFNEEGKIIREAAYYNEKLMEEPAKVASN</sequence>
<reference evidence="1" key="1">
    <citation type="journal article" date="2015" name="Nature">
        <title>Complex archaea that bridge the gap between prokaryotes and eukaryotes.</title>
        <authorList>
            <person name="Spang A."/>
            <person name="Saw J.H."/>
            <person name="Jorgensen S.L."/>
            <person name="Zaremba-Niedzwiedzka K."/>
            <person name="Martijn J."/>
            <person name="Lind A.E."/>
            <person name="van Eijk R."/>
            <person name="Schleper C."/>
            <person name="Guy L."/>
            <person name="Ettema T.J."/>
        </authorList>
    </citation>
    <scope>NUCLEOTIDE SEQUENCE</scope>
</reference>
<dbReference type="AlphaFoldDB" id="A0A0F9LTY3"/>
<proteinExistence type="predicted"/>
<accession>A0A0F9LTY3</accession>
<dbReference type="SUPFAM" id="SSF54427">
    <property type="entry name" value="NTF2-like"/>
    <property type="match status" value="2"/>
</dbReference>
<name>A0A0F9LTY3_9ZZZZ</name>
<dbReference type="InterPro" id="IPR032710">
    <property type="entry name" value="NTF2-like_dom_sf"/>
</dbReference>
<gene>
    <name evidence="1" type="ORF">LCGC14_1237360</name>
</gene>
<dbReference type="EMBL" id="LAZR01006655">
    <property type="protein sequence ID" value="KKM90566.1"/>
    <property type="molecule type" value="Genomic_DNA"/>
</dbReference>
<evidence type="ECO:0008006" key="2">
    <source>
        <dbReference type="Google" id="ProtNLM"/>
    </source>
</evidence>
<protein>
    <recommendedName>
        <fullName evidence="2">SnoaL-like domain-containing protein</fullName>
    </recommendedName>
</protein>
<organism evidence="1">
    <name type="scientific">marine sediment metagenome</name>
    <dbReference type="NCBI Taxonomy" id="412755"/>
    <lineage>
        <taxon>unclassified sequences</taxon>
        <taxon>metagenomes</taxon>
        <taxon>ecological metagenomes</taxon>
    </lineage>
</organism>
<dbReference type="Gene3D" id="3.10.450.50">
    <property type="match status" value="2"/>
</dbReference>
<comment type="caution">
    <text evidence="1">The sequence shown here is derived from an EMBL/GenBank/DDBJ whole genome shotgun (WGS) entry which is preliminary data.</text>
</comment>